<comment type="caution">
    <text evidence="1">The sequence shown here is derived from an EMBL/GenBank/DDBJ whole genome shotgun (WGS) entry which is preliminary data.</text>
</comment>
<dbReference type="PANTHER" id="PTHR36617">
    <property type="entry name" value="PROTEIN, PUTATIVE-RELATED"/>
    <property type="match status" value="1"/>
</dbReference>
<evidence type="ECO:0000313" key="2">
    <source>
        <dbReference type="Proteomes" id="UP001358586"/>
    </source>
</evidence>
<name>A0ABR0N8A9_GOSAR</name>
<sequence>MTKTKEISVVWCGIMENSKSEKVSKWVGQNSFRWVLGNGESMLFREDVWCGNWSLKVEFPRLFRLATGKNSLVYEVATNNNFEEVQWDKVFSRKLLDRELHGG</sequence>
<evidence type="ECO:0000313" key="1">
    <source>
        <dbReference type="EMBL" id="KAK5786819.1"/>
    </source>
</evidence>
<keyword evidence="2" id="KW-1185">Reference proteome</keyword>
<gene>
    <name evidence="1" type="ORF">PVK06_041465</name>
</gene>
<accession>A0ABR0N8A9</accession>
<dbReference type="Proteomes" id="UP001358586">
    <property type="component" value="Chromosome 11"/>
</dbReference>
<reference evidence="1 2" key="1">
    <citation type="submission" date="2023-03" db="EMBL/GenBank/DDBJ databases">
        <title>WGS of Gossypium arboreum.</title>
        <authorList>
            <person name="Yu D."/>
        </authorList>
    </citation>
    <scope>NUCLEOTIDE SEQUENCE [LARGE SCALE GENOMIC DNA]</scope>
    <source>
        <tissue evidence="1">Leaf</tissue>
    </source>
</reference>
<organism evidence="1 2">
    <name type="scientific">Gossypium arboreum</name>
    <name type="common">Tree cotton</name>
    <name type="synonym">Gossypium nanking</name>
    <dbReference type="NCBI Taxonomy" id="29729"/>
    <lineage>
        <taxon>Eukaryota</taxon>
        <taxon>Viridiplantae</taxon>
        <taxon>Streptophyta</taxon>
        <taxon>Embryophyta</taxon>
        <taxon>Tracheophyta</taxon>
        <taxon>Spermatophyta</taxon>
        <taxon>Magnoliopsida</taxon>
        <taxon>eudicotyledons</taxon>
        <taxon>Gunneridae</taxon>
        <taxon>Pentapetalae</taxon>
        <taxon>rosids</taxon>
        <taxon>malvids</taxon>
        <taxon>Malvales</taxon>
        <taxon>Malvaceae</taxon>
        <taxon>Malvoideae</taxon>
        <taxon>Gossypium</taxon>
    </lineage>
</organism>
<proteinExistence type="predicted"/>
<protein>
    <submittedName>
        <fullName evidence="1">Uncharacterized protein</fullName>
    </submittedName>
</protein>
<dbReference type="PANTHER" id="PTHR36617:SF15">
    <property type="entry name" value="REVERSE TRANSCRIPTASE ZINC-BINDING DOMAIN-CONTAINING PROTEIN"/>
    <property type="match status" value="1"/>
</dbReference>
<dbReference type="EMBL" id="JARKNE010000011">
    <property type="protein sequence ID" value="KAK5786819.1"/>
    <property type="molecule type" value="Genomic_DNA"/>
</dbReference>